<evidence type="ECO:0000313" key="2">
    <source>
        <dbReference type="EMBL" id="TCP53179.1"/>
    </source>
</evidence>
<name>A0A4R2QVQ6_9PSEU</name>
<keyword evidence="3" id="KW-1185">Reference proteome</keyword>
<dbReference type="AlphaFoldDB" id="A0A4R2QVQ6"/>
<organism evidence="2 3">
    <name type="scientific">Tamaricihabitans halophyticus</name>
    <dbReference type="NCBI Taxonomy" id="1262583"/>
    <lineage>
        <taxon>Bacteria</taxon>
        <taxon>Bacillati</taxon>
        <taxon>Actinomycetota</taxon>
        <taxon>Actinomycetes</taxon>
        <taxon>Pseudonocardiales</taxon>
        <taxon>Pseudonocardiaceae</taxon>
        <taxon>Tamaricihabitans</taxon>
    </lineage>
</organism>
<dbReference type="Proteomes" id="UP000294911">
    <property type="component" value="Unassembled WGS sequence"/>
</dbReference>
<dbReference type="EMBL" id="SLXQ01000005">
    <property type="protein sequence ID" value="TCP53179.1"/>
    <property type="molecule type" value="Genomic_DNA"/>
</dbReference>
<sequence length="176" mass="19227">MYLLIIFLALNWAYQKYFGTEDSDNAAETGGGTYVETQLLSTTPHEAVRKVYKHVAQGRADLGCGRFTASAARQFANNFDEPNCTAAIKQLSTEVENMNAYAEPWFPNSAYRTPSGDHTTISSCEMTVEGGPSLGVFTLKQVEKGQWIVDRHEQEPNPCPPPPSEDVPTPPAAPTG</sequence>
<evidence type="ECO:0000313" key="3">
    <source>
        <dbReference type="Proteomes" id="UP000294911"/>
    </source>
</evidence>
<feature type="compositionally biased region" description="Pro residues" evidence="1">
    <location>
        <begin position="157"/>
        <end position="176"/>
    </location>
</feature>
<gene>
    <name evidence="2" type="ORF">EV191_105246</name>
</gene>
<reference evidence="2 3" key="1">
    <citation type="submission" date="2019-03" db="EMBL/GenBank/DDBJ databases">
        <title>Genomic Encyclopedia of Type Strains, Phase IV (KMG-IV): sequencing the most valuable type-strain genomes for metagenomic binning, comparative biology and taxonomic classification.</title>
        <authorList>
            <person name="Goeker M."/>
        </authorList>
    </citation>
    <scope>NUCLEOTIDE SEQUENCE [LARGE SCALE GENOMIC DNA]</scope>
    <source>
        <strain evidence="2 3">DSM 45765</strain>
    </source>
</reference>
<proteinExistence type="predicted"/>
<evidence type="ECO:0000256" key="1">
    <source>
        <dbReference type="SAM" id="MobiDB-lite"/>
    </source>
</evidence>
<feature type="region of interest" description="Disordered" evidence="1">
    <location>
        <begin position="150"/>
        <end position="176"/>
    </location>
</feature>
<protein>
    <submittedName>
        <fullName evidence="2">Uncharacterized protein</fullName>
    </submittedName>
</protein>
<comment type="caution">
    <text evidence="2">The sequence shown here is derived from an EMBL/GenBank/DDBJ whole genome shotgun (WGS) entry which is preliminary data.</text>
</comment>
<accession>A0A4R2QVQ6</accession>